<dbReference type="GO" id="GO:0016020">
    <property type="term" value="C:membrane"/>
    <property type="evidence" value="ECO:0007669"/>
    <property type="project" value="TreeGrafter"/>
</dbReference>
<evidence type="ECO:0000256" key="2">
    <source>
        <dbReference type="ARBA" id="ARBA00022840"/>
    </source>
</evidence>
<keyword evidence="2" id="KW-0067">ATP-binding</keyword>
<sequence>MAADSPTMVHLMVWEVCKSNPRLEDCMTAIDAWGLKKHLLIPSISKEEKICSKIIGVKSLELCIYVVTVSEVDALYELFKKLSSSIINDGLIHRLYTAQKSKILVLDEATASIDTATDNMIQETVRQHFSDSTLITIAHRITTMGIPSELRLSVSKECYVNSFVVPRKAKEATESITKENHSYKNNTCSSSNRSFGRSFNSCLYTSRTRCQWVVTLFDGAVKLPNIIEMQKEIARWEKYMKQLGTKGSMNISISCWLMSNIDI</sequence>
<dbReference type="InterPro" id="IPR027417">
    <property type="entry name" value="P-loop_NTPase"/>
</dbReference>
<comment type="caution">
    <text evidence="3">The sequence shown here is derived from an EMBL/GenBank/DDBJ whole genome shotgun (WGS) entry which is preliminary data.</text>
</comment>
<proteinExistence type="predicted"/>
<dbReference type="PANTHER" id="PTHR24223">
    <property type="entry name" value="ATP-BINDING CASSETTE SUB-FAMILY C"/>
    <property type="match status" value="1"/>
</dbReference>
<dbReference type="Proteomes" id="UP000245207">
    <property type="component" value="Unassembled WGS sequence"/>
</dbReference>
<dbReference type="SUPFAM" id="SSF52540">
    <property type="entry name" value="P-loop containing nucleoside triphosphate hydrolases"/>
    <property type="match status" value="1"/>
</dbReference>
<dbReference type="GO" id="GO:0005524">
    <property type="term" value="F:ATP binding"/>
    <property type="evidence" value="ECO:0007669"/>
    <property type="project" value="UniProtKB-KW"/>
</dbReference>
<dbReference type="InterPro" id="IPR050173">
    <property type="entry name" value="ABC_transporter_C-like"/>
</dbReference>
<name>A0A2U1QM29_ARTAN</name>
<dbReference type="EMBL" id="PKPP01000036">
    <property type="protein sequence ID" value="PWA99074.1"/>
    <property type="molecule type" value="Genomic_DNA"/>
</dbReference>
<dbReference type="Gene3D" id="3.40.50.300">
    <property type="entry name" value="P-loop containing nucleotide triphosphate hydrolases"/>
    <property type="match status" value="1"/>
</dbReference>
<dbReference type="AlphaFoldDB" id="A0A2U1QM29"/>
<gene>
    <name evidence="3" type="ORF">CTI12_AA013190</name>
</gene>
<dbReference type="STRING" id="35608.A0A2U1QM29"/>
<dbReference type="PANTHER" id="PTHR24223:SF181">
    <property type="entry name" value="ABC TRANSPORTER C FAMILY MEMBER 3"/>
    <property type="match status" value="1"/>
</dbReference>
<evidence type="ECO:0000313" key="4">
    <source>
        <dbReference type="Proteomes" id="UP000245207"/>
    </source>
</evidence>
<keyword evidence="4" id="KW-1185">Reference proteome</keyword>
<accession>A0A2U1QM29</accession>
<dbReference type="GO" id="GO:0042626">
    <property type="term" value="F:ATPase-coupled transmembrane transporter activity"/>
    <property type="evidence" value="ECO:0007669"/>
    <property type="project" value="TreeGrafter"/>
</dbReference>
<evidence type="ECO:0000256" key="1">
    <source>
        <dbReference type="ARBA" id="ARBA00022741"/>
    </source>
</evidence>
<dbReference type="OrthoDB" id="6500128at2759"/>
<keyword evidence="1" id="KW-0547">Nucleotide-binding</keyword>
<reference evidence="3 4" key="1">
    <citation type="journal article" date="2018" name="Mol. Plant">
        <title>The genome of Artemisia annua provides insight into the evolution of Asteraceae family and artemisinin biosynthesis.</title>
        <authorList>
            <person name="Shen Q."/>
            <person name="Zhang L."/>
            <person name="Liao Z."/>
            <person name="Wang S."/>
            <person name="Yan T."/>
            <person name="Shi P."/>
            <person name="Liu M."/>
            <person name="Fu X."/>
            <person name="Pan Q."/>
            <person name="Wang Y."/>
            <person name="Lv Z."/>
            <person name="Lu X."/>
            <person name="Zhang F."/>
            <person name="Jiang W."/>
            <person name="Ma Y."/>
            <person name="Chen M."/>
            <person name="Hao X."/>
            <person name="Li L."/>
            <person name="Tang Y."/>
            <person name="Lv G."/>
            <person name="Zhou Y."/>
            <person name="Sun X."/>
            <person name="Brodelius P.E."/>
            <person name="Rose J.K.C."/>
            <person name="Tang K."/>
        </authorList>
    </citation>
    <scope>NUCLEOTIDE SEQUENCE [LARGE SCALE GENOMIC DNA]</scope>
    <source>
        <strain evidence="4">cv. Huhao1</strain>
        <tissue evidence="3">Leaf</tissue>
    </source>
</reference>
<evidence type="ECO:0000313" key="3">
    <source>
        <dbReference type="EMBL" id="PWA99074.1"/>
    </source>
</evidence>
<protein>
    <submittedName>
        <fullName evidence="3">Uncharacterized protein</fullName>
    </submittedName>
</protein>
<organism evidence="3 4">
    <name type="scientific">Artemisia annua</name>
    <name type="common">Sweet wormwood</name>
    <dbReference type="NCBI Taxonomy" id="35608"/>
    <lineage>
        <taxon>Eukaryota</taxon>
        <taxon>Viridiplantae</taxon>
        <taxon>Streptophyta</taxon>
        <taxon>Embryophyta</taxon>
        <taxon>Tracheophyta</taxon>
        <taxon>Spermatophyta</taxon>
        <taxon>Magnoliopsida</taxon>
        <taxon>eudicotyledons</taxon>
        <taxon>Gunneridae</taxon>
        <taxon>Pentapetalae</taxon>
        <taxon>asterids</taxon>
        <taxon>campanulids</taxon>
        <taxon>Asterales</taxon>
        <taxon>Asteraceae</taxon>
        <taxon>Asteroideae</taxon>
        <taxon>Anthemideae</taxon>
        <taxon>Artemisiinae</taxon>
        <taxon>Artemisia</taxon>
    </lineage>
</organism>